<sequence>MKCCKLLLLMLSLAFATQADELQTVSPGDWQISVAVGYGVLENPRAKTEDITTWVLPSWYYYGDDFYAENFTLGYSLFESDWLSLDIQGQLNEDGIFYEYDGIGKLLVADVLGFTPVRDTVRPGAKFKPESIKRKLSYMGGPSATWYTPAFDMTTALMYDVTGVHNGYEWQLSLKKAFAWSWGAAGIEAGGVYKSEELVTYYYGIRPKEFAGRVPRGGRMDASSNWYVKAVFNVPLTDNLTLVATAKHTWLGSEIRNSILIDQDDYFAGFIGISYGF</sequence>
<comment type="subcellular location">
    <subcellularLocation>
        <location evidence="1">Cell outer membrane</location>
    </subcellularLocation>
</comment>
<evidence type="ECO:0000313" key="7">
    <source>
        <dbReference type="EMBL" id="QSX30577.1"/>
    </source>
</evidence>
<evidence type="ECO:0000256" key="3">
    <source>
        <dbReference type="ARBA" id="ARBA00022729"/>
    </source>
</evidence>
<organism evidence="7 8">
    <name type="scientific">Shewanella cyperi</name>
    <dbReference type="NCBI Taxonomy" id="2814292"/>
    <lineage>
        <taxon>Bacteria</taxon>
        <taxon>Pseudomonadati</taxon>
        <taxon>Pseudomonadota</taxon>
        <taxon>Gammaproteobacteria</taxon>
        <taxon>Alteromonadales</taxon>
        <taxon>Shewanellaceae</taxon>
        <taxon>Shewanella</taxon>
    </lineage>
</organism>
<feature type="signal peptide" evidence="6">
    <location>
        <begin position="1"/>
        <end position="19"/>
    </location>
</feature>
<evidence type="ECO:0000313" key="8">
    <source>
        <dbReference type="Proteomes" id="UP000663281"/>
    </source>
</evidence>
<reference evidence="7 8" key="1">
    <citation type="submission" date="2021-03" db="EMBL/GenBank/DDBJ databases">
        <title>Novel species identification of genus Shewanella.</title>
        <authorList>
            <person name="Liu G."/>
            <person name="Zhang Q."/>
        </authorList>
    </citation>
    <scope>NUCLEOTIDE SEQUENCE [LARGE SCALE GENOMIC DNA]</scope>
    <source>
        <strain evidence="7 8">FJAT-53726</strain>
    </source>
</reference>
<keyword evidence="8" id="KW-1185">Reference proteome</keyword>
<feature type="chain" id="PRO_5037609424" evidence="6">
    <location>
        <begin position="20"/>
        <end position="277"/>
    </location>
</feature>
<evidence type="ECO:0000256" key="4">
    <source>
        <dbReference type="ARBA" id="ARBA00023136"/>
    </source>
</evidence>
<dbReference type="Pfam" id="PF06629">
    <property type="entry name" value="MipA"/>
    <property type="match status" value="1"/>
</dbReference>
<dbReference type="Proteomes" id="UP000663281">
    <property type="component" value="Chromosome"/>
</dbReference>
<dbReference type="PANTHER" id="PTHR38776:SF1">
    <property type="entry name" value="MLTA-INTERACTING PROTEIN-RELATED"/>
    <property type="match status" value="1"/>
</dbReference>
<keyword evidence="3 6" id="KW-0732">Signal</keyword>
<dbReference type="GO" id="GO:0009279">
    <property type="term" value="C:cell outer membrane"/>
    <property type="evidence" value="ECO:0007669"/>
    <property type="project" value="UniProtKB-SubCell"/>
</dbReference>
<dbReference type="KEGG" id="scyp:JYB88_02640"/>
<evidence type="ECO:0000256" key="2">
    <source>
        <dbReference type="ARBA" id="ARBA00005722"/>
    </source>
</evidence>
<dbReference type="InterPro" id="IPR010583">
    <property type="entry name" value="MipA"/>
</dbReference>
<evidence type="ECO:0000256" key="5">
    <source>
        <dbReference type="ARBA" id="ARBA00023237"/>
    </source>
</evidence>
<keyword evidence="5" id="KW-0998">Cell outer membrane</keyword>
<gene>
    <name evidence="7" type="ORF">JYB88_02640</name>
</gene>
<dbReference type="EMBL" id="CP071504">
    <property type="protein sequence ID" value="QSX30577.1"/>
    <property type="molecule type" value="Genomic_DNA"/>
</dbReference>
<dbReference type="RefSeq" id="WP_207325394.1">
    <property type="nucleotide sequence ID" value="NZ_CP071504.1"/>
</dbReference>
<accession>A0A974XLF6</accession>
<dbReference type="GO" id="GO:0009252">
    <property type="term" value="P:peptidoglycan biosynthetic process"/>
    <property type="evidence" value="ECO:0007669"/>
    <property type="project" value="TreeGrafter"/>
</dbReference>
<evidence type="ECO:0000256" key="1">
    <source>
        <dbReference type="ARBA" id="ARBA00004442"/>
    </source>
</evidence>
<dbReference type="AlphaFoldDB" id="A0A974XLF6"/>
<protein>
    <submittedName>
        <fullName evidence="7">MipA/OmpV family protein</fullName>
    </submittedName>
</protein>
<proteinExistence type="inferred from homology"/>
<name>A0A974XLF6_9GAMM</name>
<keyword evidence="4" id="KW-0472">Membrane</keyword>
<dbReference type="PANTHER" id="PTHR38776">
    <property type="entry name" value="MLTA-INTERACTING PROTEIN-RELATED"/>
    <property type="match status" value="1"/>
</dbReference>
<comment type="similarity">
    <text evidence="2">Belongs to the MipA/OmpV family.</text>
</comment>
<evidence type="ECO:0000256" key="6">
    <source>
        <dbReference type="SAM" id="SignalP"/>
    </source>
</evidence>